<evidence type="ECO:0000256" key="29">
    <source>
        <dbReference type="ARBA" id="ARBA00081296"/>
    </source>
</evidence>
<dbReference type="EC" id="1.2.1.3" evidence="14"/>
<comment type="catalytic activity">
    <reaction evidence="17">
        <text>octanal + NAD(+) + H2O = octanoate + NADH + 2 H(+)</text>
        <dbReference type="Rhea" id="RHEA:44100"/>
        <dbReference type="ChEBI" id="CHEBI:15377"/>
        <dbReference type="ChEBI" id="CHEBI:15378"/>
        <dbReference type="ChEBI" id="CHEBI:17935"/>
        <dbReference type="ChEBI" id="CHEBI:25646"/>
        <dbReference type="ChEBI" id="CHEBI:57540"/>
        <dbReference type="ChEBI" id="CHEBI:57945"/>
    </reaction>
    <physiologicalReaction direction="left-to-right" evidence="17">
        <dbReference type="Rhea" id="RHEA:44101"/>
    </physiologicalReaction>
</comment>
<gene>
    <name evidence="32" type="primary">ALDH7A1</name>
</gene>
<keyword evidence="9" id="KW-0007">Acetylation</keyword>
<evidence type="ECO:0000256" key="12">
    <source>
        <dbReference type="ARBA" id="ARBA00023128"/>
    </source>
</evidence>
<dbReference type="PANTHER" id="PTHR43521">
    <property type="entry name" value="ALPHA-AMINOADIPIC SEMIALDEHYDE DEHYDROGENASE"/>
    <property type="match status" value="1"/>
</dbReference>
<dbReference type="GO" id="GO:0005739">
    <property type="term" value="C:mitochondrion"/>
    <property type="evidence" value="ECO:0007669"/>
    <property type="project" value="UniProtKB-SubCell"/>
</dbReference>
<evidence type="ECO:0000256" key="14">
    <source>
        <dbReference type="ARBA" id="ARBA00024226"/>
    </source>
</evidence>
<evidence type="ECO:0000256" key="18">
    <source>
        <dbReference type="ARBA" id="ARBA00050931"/>
    </source>
</evidence>
<evidence type="ECO:0000256" key="19">
    <source>
        <dbReference type="ARBA" id="ARBA00051641"/>
    </source>
</evidence>
<evidence type="ECO:0000256" key="26">
    <source>
        <dbReference type="ARBA" id="ARBA00070398"/>
    </source>
</evidence>
<evidence type="ECO:0000256" key="28">
    <source>
        <dbReference type="ARBA" id="ARBA00080350"/>
    </source>
</evidence>
<comment type="catalytic activity">
    <reaction evidence="21">
        <text>betaine aldehyde + NAD(+) + H2O = glycine betaine + NADH + 2 H(+)</text>
        <dbReference type="Rhea" id="RHEA:15305"/>
        <dbReference type="ChEBI" id="CHEBI:15377"/>
        <dbReference type="ChEBI" id="CHEBI:15378"/>
        <dbReference type="ChEBI" id="CHEBI:15710"/>
        <dbReference type="ChEBI" id="CHEBI:17750"/>
        <dbReference type="ChEBI" id="CHEBI:57540"/>
        <dbReference type="ChEBI" id="CHEBI:57945"/>
        <dbReference type="EC" id="1.2.1.8"/>
    </reaction>
    <physiologicalReaction direction="left-to-right" evidence="21">
        <dbReference type="Rhea" id="RHEA:15306"/>
    </physiologicalReaction>
</comment>
<evidence type="ECO:0000256" key="1">
    <source>
        <dbReference type="ARBA" id="ARBA00004123"/>
    </source>
</evidence>
<dbReference type="PANTHER" id="PTHR43521:SF1">
    <property type="entry name" value="ALPHA-AMINOADIPIC SEMIALDEHYDE DEHYDROGENASE"/>
    <property type="match status" value="1"/>
</dbReference>
<evidence type="ECO:0000256" key="10">
    <source>
        <dbReference type="ARBA" id="ARBA00023002"/>
    </source>
</evidence>
<evidence type="ECO:0000313" key="33">
    <source>
        <dbReference type="Proteomes" id="UP000694564"/>
    </source>
</evidence>
<evidence type="ECO:0000256" key="15">
    <source>
        <dbReference type="ARBA" id="ARBA00037921"/>
    </source>
</evidence>
<comment type="catalytic activity">
    <reaction evidence="19">
        <text>an aldehyde + NAD(+) + H2O = a carboxylate + NADH + 2 H(+)</text>
        <dbReference type="Rhea" id="RHEA:16185"/>
        <dbReference type="ChEBI" id="CHEBI:15377"/>
        <dbReference type="ChEBI" id="CHEBI:15378"/>
        <dbReference type="ChEBI" id="CHEBI:17478"/>
        <dbReference type="ChEBI" id="CHEBI:29067"/>
        <dbReference type="ChEBI" id="CHEBI:57540"/>
        <dbReference type="ChEBI" id="CHEBI:57945"/>
        <dbReference type="EC" id="1.2.1.3"/>
    </reaction>
    <physiologicalReaction direction="left-to-right" evidence="19">
        <dbReference type="Rhea" id="RHEA:16186"/>
    </physiologicalReaction>
</comment>
<accession>A0A8D2ASF2</accession>
<evidence type="ECO:0000256" key="8">
    <source>
        <dbReference type="ARBA" id="ARBA00022946"/>
    </source>
</evidence>
<proteinExistence type="inferred from homology"/>
<organism evidence="32 33">
    <name type="scientific">Sciurus vulgaris</name>
    <name type="common">Eurasian red squirrel</name>
    <dbReference type="NCBI Taxonomy" id="55149"/>
    <lineage>
        <taxon>Eukaryota</taxon>
        <taxon>Metazoa</taxon>
        <taxon>Chordata</taxon>
        <taxon>Craniata</taxon>
        <taxon>Vertebrata</taxon>
        <taxon>Euteleostomi</taxon>
        <taxon>Mammalia</taxon>
        <taxon>Eutheria</taxon>
        <taxon>Euarchontoglires</taxon>
        <taxon>Glires</taxon>
        <taxon>Rodentia</taxon>
        <taxon>Sciuromorpha</taxon>
        <taxon>Sciuridae</taxon>
        <taxon>Sciurinae</taxon>
        <taxon>Sciurini</taxon>
        <taxon>Sciurus</taxon>
    </lineage>
</organism>
<evidence type="ECO:0000313" key="32">
    <source>
        <dbReference type="Ensembl" id="ENSSVLP00005005771.1"/>
    </source>
</evidence>
<evidence type="ECO:0000256" key="23">
    <source>
        <dbReference type="ARBA" id="ARBA00052892"/>
    </source>
</evidence>
<name>A0A8D2ASF2_SCIVU</name>
<dbReference type="Gene3D" id="3.40.309.10">
    <property type="entry name" value="Aldehyde Dehydrogenase, Chain A, domain 2"/>
    <property type="match status" value="1"/>
</dbReference>
<comment type="function">
    <text evidence="24">Multifunctional enzyme mediating important protective effects. Metabolizes betaine aldehyde to betaine, an important cellular osmolyte and methyl donor. Protects cells from oxidative stress by metabolizing a number of lipid peroxidation-derived aldehydes. Involved in lysine catabolism.</text>
</comment>
<dbReference type="FunFam" id="3.40.605.10:FF:000015">
    <property type="entry name" value="alpha-aminoadipic semialdehyde dehydrogenase"/>
    <property type="match status" value="1"/>
</dbReference>
<dbReference type="InterPro" id="IPR015590">
    <property type="entry name" value="Aldehyde_DH_dom"/>
</dbReference>
<dbReference type="EC" id="1.2.1.8" evidence="25"/>
<sequence length="479" mass="52033">MWYFARELCVNATKNRKLLGLWNRPAAFMSTLLINQPQYTWLKELGLREENEGVYNGSWGGQGEVITTYCPANNEPIARVRQASVADYEETVKKAREAWKVWADIPAPKRGEIVRQIGDALREKIQVLGNLVSLEMGKILVEGVGEVQEYVDICDYAVGLSRMIGGPILPSERPGHALIEQWNPVGLVGIITAFNFPVAVYGWNNAIAMIAGNVCLWKGAPTTSLISVAVTKIIAKVLEDNKLPGAICSLTCGGADIGTAMAKDERVNLLSFTGSTQVGKQVALMVQERFGRSLLELGGNNAIIANVLYGPLHTKQAVSMFLGAVEEAKKEGGTVVCGGKVMDRPGNYVEPTIVTGLAHDASIAHTETFAPILYVFKFKTEEEVFAWNNEVKQGLSSSIFTKDLGRIFRWLGPKGSDCGIVNVNIPTSGAEIGGAFGGEKHTGGGRESGSDAWKQYMRRSTCTINYSKDLPLAQGIKFQ</sequence>
<reference evidence="32" key="1">
    <citation type="submission" date="2025-08" db="UniProtKB">
        <authorList>
            <consortium name="Ensembl"/>
        </authorList>
    </citation>
    <scope>IDENTIFICATION</scope>
</reference>
<comment type="catalytic activity">
    <reaction evidence="22">
        <text>hexanal + NAD(+) + H2O = hexanoate + NADH + 2 H(+)</text>
        <dbReference type="Rhea" id="RHEA:67276"/>
        <dbReference type="ChEBI" id="CHEBI:15377"/>
        <dbReference type="ChEBI" id="CHEBI:15378"/>
        <dbReference type="ChEBI" id="CHEBI:17120"/>
        <dbReference type="ChEBI" id="CHEBI:57540"/>
        <dbReference type="ChEBI" id="CHEBI:57945"/>
        <dbReference type="ChEBI" id="CHEBI:88528"/>
    </reaction>
    <physiologicalReaction direction="left-to-right" evidence="22">
        <dbReference type="Rhea" id="RHEA:67277"/>
    </physiologicalReaction>
</comment>
<comment type="catalytic activity">
    <reaction evidence="23">
        <text>(E)-non-2-enal + NAD(+) + H2O = (E)-non-2-enoate + NADH + 2 H(+)</text>
        <dbReference type="Rhea" id="RHEA:69767"/>
        <dbReference type="ChEBI" id="CHEBI:15377"/>
        <dbReference type="ChEBI" id="CHEBI:15378"/>
        <dbReference type="ChEBI" id="CHEBI:57540"/>
        <dbReference type="ChEBI" id="CHEBI:57945"/>
        <dbReference type="ChEBI" id="CHEBI:142592"/>
        <dbReference type="ChEBI" id="CHEBI:143908"/>
    </reaction>
    <physiologicalReaction direction="left-to-right" evidence="23">
        <dbReference type="Rhea" id="RHEA:69768"/>
    </physiologicalReaction>
</comment>
<keyword evidence="33" id="KW-1185">Reference proteome</keyword>
<dbReference type="InterPro" id="IPR016161">
    <property type="entry name" value="Ald_DH/histidinol_DH"/>
</dbReference>
<evidence type="ECO:0000256" key="20">
    <source>
        <dbReference type="ARBA" id="ARBA00051657"/>
    </source>
</evidence>
<evidence type="ECO:0000256" key="16">
    <source>
        <dbReference type="ARBA" id="ARBA00050551"/>
    </source>
</evidence>
<dbReference type="GeneTree" id="ENSGT00940000154938"/>
<evidence type="ECO:0000256" key="5">
    <source>
        <dbReference type="ARBA" id="ARBA00011881"/>
    </source>
</evidence>
<dbReference type="Proteomes" id="UP000694564">
    <property type="component" value="Chromosome 6"/>
</dbReference>
<dbReference type="EC" id="1.2.1.31" evidence="6"/>
<keyword evidence="11" id="KW-0520">NAD</keyword>
<evidence type="ECO:0000256" key="3">
    <source>
        <dbReference type="ARBA" id="ARBA00004514"/>
    </source>
</evidence>
<evidence type="ECO:0000256" key="2">
    <source>
        <dbReference type="ARBA" id="ARBA00004173"/>
    </source>
</evidence>
<evidence type="ECO:0000256" key="13">
    <source>
        <dbReference type="ARBA" id="ARBA00023242"/>
    </source>
</evidence>
<keyword evidence="8" id="KW-0809">Transit peptide</keyword>
<dbReference type="GO" id="GO:0005829">
    <property type="term" value="C:cytosol"/>
    <property type="evidence" value="ECO:0007669"/>
    <property type="project" value="UniProtKB-SubCell"/>
</dbReference>
<evidence type="ECO:0000256" key="17">
    <source>
        <dbReference type="ARBA" id="ARBA00050741"/>
    </source>
</evidence>
<evidence type="ECO:0000256" key="7">
    <source>
        <dbReference type="ARBA" id="ARBA00022490"/>
    </source>
</evidence>
<feature type="domain" description="Aldehyde dehydrogenase" evidence="31">
    <location>
        <begin position="307"/>
        <end position="460"/>
    </location>
</feature>
<evidence type="ECO:0000256" key="11">
    <source>
        <dbReference type="ARBA" id="ARBA00023027"/>
    </source>
</evidence>
<evidence type="ECO:0000256" key="22">
    <source>
        <dbReference type="ARBA" id="ARBA00052203"/>
    </source>
</evidence>
<evidence type="ECO:0000256" key="4">
    <source>
        <dbReference type="ARBA" id="ARBA00009986"/>
    </source>
</evidence>
<dbReference type="FunFam" id="3.40.309.10:FF:000018">
    <property type="entry name" value="Alpha-aminoadipic semialdehyde dehydrogenase"/>
    <property type="match status" value="1"/>
</dbReference>
<dbReference type="Gene3D" id="3.40.605.10">
    <property type="entry name" value="Aldehyde Dehydrogenase, Chain A, domain 1"/>
    <property type="match status" value="2"/>
</dbReference>
<keyword evidence="7" id="KW-0963">Cytoplasm</keyword>
<evidence type="ECO:0000256" key="25">
    <source>
        <dbReference type="ARBA" id="ARBA00066671"/>
    </source>
</evidence>
<evidence type="ECO:0000259" key="31">
    <source>
        <dbReference type="Pfam" id="PF00171"/>
    </source>
</evidence>
<comment type="catalytic activity">
    <reaction evidence="20">
        <text>(S)-2-amino-6-oxohexanoate + NAD(+) + H2O = L-2-aminoadipate + NADH + 2 H(+)</text>
        <dbReference type="Rhea" id="RHEA:12308"/>
        <dbReference type="ChEBI" id="CHEBI:15377"/>
        <dbReference type="ChEBI" id="CHEBI:15378"/>
        <dbReference type="ChEBI" id="CHEBI:57540"/>
        <dbReference type="ChEBI" id="CHEBI:57945"/>
        <dbReference type="ChEBI" id="CHEBI:58321"/>
        <dbReference type="ChEBI" id="CHEBI:58672"/>
        <dbReference type="EC" id="1.2.1.31"/>
    </reaction>
    <physiologicalReaction direction="left-to-right" evidence="20">
        <dbReference type="Rhea" id="RHEA:12309"/>
    </physiologicalReaction>
</comment>
<dbReference type="OrthoDB" id="310895at2759"/>
<dbReference type="Ensembl" id="ENSSVLT00005006412.1">
    <property type="protein sequence ID" value="ENSSVLP00005005771.1"/>
    <property type="gene ID" value="ENSSVLG00005004589.1"/>
</dbReference>
<dbReference type="InterPro" id="IPR044638">
    <property type="entry name" value="ALDH7A1-like"/>
</dbReference>
<dbReference type="GO" id="GO:0004043">
    <property type="term" value="F:L-aminoadipate-semialdehyde dehydrogenase [NAD(P)+] activity"/>
    <property type="evidence" value="ECO:0007669"/>
    <property type="project" value="UniProtKB-EC"/>
</dbReference>
<comment type="similarity">
    <text evidence="4">Belongs to the aldehyde dehydrogenase family.</text>
</comment>
<comment type="catalytic activity">
    <reaction evidence="16">
        <text>nonanal + NAD(+) + H2O = nonanoate + NADH + 2 H(+)</text>
        <dbReference type="Rhea" id="RHEA:69759"/>
        <dbReference type="ChEBI" id="CHEBI:15377"/>
        <dbReference type="ChEBI" id="CHEBI:15378"/>
        <dbReference type="ChEBI" id="CHEBI:32361"/>
        <dbReference type="ChEBI" id="CHEBI:57540"/>
        <dbReference type="ChEBI" id="CHEBI:57945"/>
        <dbReference type="ChEBI" id="CHEBI:84268"/>
    </reaction>
    <physiologicalReaction direction="left-to-right" evidence="16">
        <dbReference type="Rhea" id="RHEA:69760"/>
    </physiologicalReaction>
</comment>
<comment type="pathway">
    <text evidence="15">Amine and polyamine biosynthesis; betaine biosynthesis via choline pathway; betaine from betaine aldehyde: step 1/1.</text>
</comment>
<reference evidence="32" key="2">
    <citation type="submission" date="2025-09" db="UniProtKB">
        <authorList>
            <consortium name="Ensembl"/>
        </authorList>
    </citation>
    <scope>IDENTIFICATION</scope>
</reference>
<keyword evidence="12" id="KW-0496">Mitochondrion</keyword>
<dbReference type="GO" id="GO:0005634">
    <property type="term" value="C:nucleus"/>
    <property type="evidence" value="ECO:0007669"/>
    <property type="project" value="UniProtKB-SubCell"/>
</dbReference>
<evidence type="ECO:0000256" key="30">
    <source>
        <dbReference type="ARBA" id="ARBA00081730"/>
    </source>
</evidence>
<dbReference type="Pfam" id="PF00171">
    <property type="entry name" value="Aldedh"/>
    <property type="match status" value="2"/>
</dbReference>
<dbReference type="CDD" id="cd07130">
    <property type="entry name" value="ALDH_F7_AASADH"/>
    <property type="match status" value="1"/>
</dbReference>
<comment type="subcellular location">
    <subcellularLocation>
        <location evidence="3">Cytoplasm</location>
        <location evidence="3">Cytosol</location>
    </subcellularLocation>
    <subcellularLocation>
        <location evidence="2">Mitochondrion</location>
    </subcellularLocation>
    <subcellularLocation>
        <location evidence="1">Nucleus</location>
    </subcellularLocation>
</comment>
<comment type="catalytic activity">
    <reaction evidence="18">
        <text>(E)-4-hydroxynon-2-enal + NAD(+) + H2O = (E)-4-hydroxynon-2-enoate + NADH + 2 H(+)</text>
        <dbReference type="Rhea" id="RHEA:67248"/>
        <dbReference type="ChEBI" id="CHEBI:15377"/>
        <dbReference type="ChEBI" id="CHEBI:15378"/>
        <dbReference type="ChEBI" id="CHEBI:57540"/>
        <dbReference type="ChEBI" id="CHEBI:57945"/>
        <dbReference type="ChEBI" id="CHEBI:58968"/>
        <dbReference type="ChEBI" id="CHEBI:142920"/>
    </reaction>
    <physiologicalReaction direction="left-to-right" evidence="18">
        <dbReference type="Rhea" id="RHEA:67249"/>
    </physiologicalReaction>
</comment>
<protein>
    <recommendedName>
        <fullName evidence="26">Alpha-aminoadipic semialdehyde dehydrogenase</fullName>
        <ecNumber evidence="14">1.2.1.3</ecNumber>
        <ecNumber evidence="6">1.2.1.31</ecNumber>
        <ecNumber evidence="25">1.2.1.8</ecNumber>
    </recommendedName>
    <alternativeName>
        <fullName evidence="29">Aldehyde dehydrogenase family 7 member A1</fullName>
    </alternativeName>
    <alternativeName>
        <fullName evidence="28">Antiquitin-1</fullName>
    </alternativeName>
    <alternativeName>
        <fullName evidence="27">Betaine aldehyde dehydrogenase</fullName>
    </alternativeName>
    <alternativeName>
        <fullName evidence="30">Delta1-piperideine-6-carboxylate dehydrogenase</fullName>
    </alternativeName>
</protein>
<comment type="subunit">
    <text evidence="5">Homotetramer.</text>
</comment>
<dbReference type="InterPro" id="IPR016162">
    <property type="entry name" value="Ald_DH_N"/>
</dbReference>
<evidence type="ECO:0000256" key="27">
    <source>
        <dbReference type="ARBA" id="ARBA00077960"/>
    </source>
</evidence>
<keyword evidence="10" id="KW-0560">Oxidoreductase</keyword>
<evidence type="ECO:0000256" key="21">
    <source>
        <dbReference type="ARBA" id="ARBA00052192"/>
    </source>
</evidence>
<dbReference type="InterPro" id="IPR016163">
    <property type="entry name" value="Ald_DH_C"/>
</dbReference>
<evidence type="ECO:0000256" key="6">
    <source>
        <dbReference type="ARBA" id="ARBA00013073"/>
    </source>
</evidence>
<dbReference type="SUPFAM" id="SSF53720">
    <property type="entry name" value="ALDH-like"/>
    <property type="match status" value="1"/>
</dbReference>
<dbReference type="GO" id="GO:0008802">
    <property type="term" value="F:betaine-aldehyde dehydrogenase (NAD+) activity"/>
    <property type="evidence" value="ECO:0007669"/>
    <property type="project" value="UniProtKB-EC"/>
</dbReference>
<feature type="domain" description="Aldehyde dehydrogenase" evidence="31">
    <location>
        <begin position="63"/>
        <end position="304"/>
    </location>
</feature>
<dbReference type="AlphaFoldDB" id="A0A8D2ASF2"/>
<evidence type="ECO:0000256" key="24">
    <source>
        <dbReference type="ARBA" id="ARBA00058360"/>
    </source>
</evidence>
<evidence type="ECO:0000256" key="9">
    <source>
        <dbReference type="ARBA" id="ARBA00022990"/>
    </source>
</evidence>
<keyword evidence="13" id="KW-0539">Nucleus</keyword>